<sequence>MSSLYPDKMAEIYDAMYQSFIDYNKEYTFYNTLLQKNSPESILEIGSGTGNLAHYFIENKQNYTGLDYSKSMIAIAEKRNPSGRFIHGDMRDFNLEQKTDAIIITSRSTSYLITNNDINDTFKTLYNNLNSNGIIIFDFIDASRFIPYIRENDTIVHSVLYKGVNYIRKSDWEISSQDNFILEWTAKYYEAEDSNIIANDYATVRVFTLHEMQLFLYLNHFEILQTIDRKTYAYDTYVIVAKKKNPEHRLRIF</sequence>
<accession>A0ABW8XV77</accession>
<dbReference type="PANTHER" id="PTHR43861">
    <property type="entry name" value="TRANS-ACONITATE 2-METHYLTRANSFERASE-RELATED"/>
    <property type="match status" value="1"/>
</dbReference>
<dbReference type="RefSeq" id="WP_408082032.1">
    <property type="nucleotide sequence ID" value="NZ_JBELQA010000006.1"/>
</dbReference>
<dbReference type="PANTHER" id="PTHR43861:SF1">
    <property type="entry name" value="TRANS-ACONITATE 2-METHYLTRANSFERASE"/>
    <property type="match status" value="1"/>
</dbReference>
<evidence type="ECO:0000259" key="3">
    <source>
        <dbReference type="Pfam" id="PF13649"/>
    </source>
</evidence>
<protein>
    <submittedName>
        <fullName evidence="4">Class I SAM-dependent methyltransferase</fullName>
        <ecNumber evidence="4">2.1.1.-</ecNumber>
    </submittedName>
</protein>
<dbReference type="EC" id="2.1.1.-" evidence="4"/>
<evidence type="ECO:0000256" key="2">
    <source>
        <dbReference type="ARBA" id="ARBA00022679"/>
    </source>
</evidence>
<keyword evidence="1 4" id="KW-0489">Methyltransferase</keyword>
<name>A0ABW8XV77_9FLAO</name>
<dbReference type="SUPFAM" id="SSF53335">
    <property type="entry name" value="S-adenosyl-L-methionine-dependent methyltransferases"/>
    <property type="match status" value="1"/>
</dbReference>
<evidence type="ECO:0000256" key="1">
    <source>
        <dbReference type="ARBA" id="ARBA00022603"/>
    </source>
</evidence>
<dbReference type="CDD" id="cd02440">
    <property type="entry name" value="AdoMet_MTases"/>
    <property type="match status" value="1"/>
</dbReference>
<dbReference type="GO" id="GO:0032259">
    <property type="term" value="P:methylation"/>
    <property type="evidence" value="ECO:0007669"/>
    <property type="project" value="UniProtKB-KW"/>
</dbReference>
<dbReference type="EMBL" id="JBELQA010000006">
    <property type="protein sequence ID" value="MFL9831563.1"/>
    <property type="molecule type" value="Genomic_DNA"/>
</dbReference>
<organism evidence="4 5">
    <name type="scientific">Flavobacterium plantiphilum</name>
    <dbReference type="NCBI Taxonomy" id="3163297"/>
    <lineage>
        <taxon>Bacteria</taxon>
        <taxon>Pseudomonadati</taxon>
        <taxon>Bacteroidota</taxon>
        <taxon>Flavobacteriia</taxon>
        <taxon>Flavobacteriales</taxon>
        <taxon>Flavobacteriaceae</taxon>
        <taxon>Flavobacterium</taxon>
    </lineage>
</organism>
<dbReference type="InterPro" id="IPR029063">
    <property type="entry name" value="SAM-dependent_MTases_sf"/>
</dbReference>
<dbReference type="Pfam" id="PF13649">
    <property type="entry name" value="Methyltransf_25"/>
    <property type="match status" value="1"/>
</dbReference>
<evidence type="ECO:0000313" key="4">
    <source>
        <dbReference type="EMBL" id="MFL9831563.1"/>
    </source>
</evidence>
<comment type="caution">
    <text evidence="4">The sequence shown here is derived from an EMBL/GenBank/DDBJ whole genome shotgun (WGS) entry which is preliminary data.</text>
</comment>
<keyword evidence="2 4" id="KW-0808">Transferase</keyword>
<dbReference type="GO" id="GO:0008168">
    <property type="term" value="F:methyltransferase activity"/>
    <property type="evidence" value="ECO:0007669"/>
    <property type="project" value="UniProtKB-KW"/>
</dbReference>
<reference evidence="4 5" key="1">
    <citation type="submission" date="2024-06" db="EMBL/GenBank/DDBJ databases">
        <authorList>
            <person name="Kaempfer P."/>
            <person name="Viver T."/>
        </authorList>
    </citation>
    <scope>NUCLEOTIDE SEQUENCE [LARGE SCALE GENOMIC DNA]</scope>
    <source>
        <strain evidence="4 5">ST-87</strain>
    </source>
</reference>
<evidence type="ECO:0000313" key="5">
    <source>
        <dbReference type="Proteomes" id="UP001629260"/>
    </source>
</evidence>
<dbReference type="Gene3D" id="3.40.50.150">
    <property type="entry name" value="Vaccinia Virus protein VP39"/>
    <property type="match status" value="1"/>
</dbReference>
<dbReference type="Proteomes" id="UP001629260">
    <property type="component" value="Unassembled WGS sequence"/>
</dbReference>
<proteinExistence type="predicted"/>
<dbReference type="InterPro" id="IPR041698">
    <property type="entry name" value="Methyltransf_25"/>
</dbReference>
<feature type="domain" description="Methyltransferase" evidence="3">
    <location>
        <begin position="42"/>
        <end position="133"/>
    </location>
</feature>
<gene>
    <name evidence="4" type="ORF">ABS764_11955</name>
</gene>
<keyword evidence="5" id="KW-1185">Reference proteome</keyword>
<dbReference type="Gene3D" id="2.20.130.10">
    <property type="entry name" value="CAC2371-like domains"/>
    <property type="match status" value="1"/>
</dbReference>